<evidence type="ECO:0000259" key="9">
    <source>
        <dbReference type="PROSITE" id="PS50287"/>
    </source>
</evidence>
<evidence type="ECO:0000256" key="5">
    <source>
        <dbReference type="ARBA" id="ARBA00023157"/>
    </source>
</evidence>
<dbReference type="GO" id="GO:0005615">
    <property type="term" value="C:extracellular space"/>
    <property type="evidence" value="ECO:0007669"/>
    <property type="project" value="TreeGrafter"/>
</dbReference>
<protein>
    <recommendedName>
        <fullName evidence="9">SRCR domain-containing protein</fullName>
    </recommendedName>
</protein>
<feature type="disulfide bond" evidence="7">
    <location>
        <begin position="67"/>
        <end position="128"/>
    </location>
</feature>
<keyword evidence="3" id="KW-0732">Signal</keyword>
<feature type="domain" description="SRCR" evidence="9">
    <location>
        <begin position="29"/>
        <end position="129"/>
    </location>
</feature>
<dbReference type="Ensembl" id="ENSAOWT00000007399.1">
    <property type="protein sequence ID" value="ENSAOWP00000006549.1"/>
    <property type="gene ID" value="ENSAOWG00000004498.1"/>
</dbReference>
<evidence type="ECO:0000256" key="4">
    <source>
        <dbReference type="ARBA" id="ARBA00022737"/>
    </source>
</evidence>
<dbReference type="InterPro" id="IPR036772">
    <property type="entry name" value="SRCR-like_dom_sf"/>
</dbReference>
<feature type="region of interest" description="Disordered" evidence="8">
    <location>
        <begin position="151"/>
        <end position="173"/>
    </location>
</feature>
<dbReference type="Pfam" id="PF00530">
    <property type="entry name" value="SRCR"/>
    <property type="match status" value="1"/>
</dbReference>
<dbReference type="FunFam" id="3.10.250.10:FF:000001">
    <property type="entry name" value="Lysyl oxidase 4 isoform X1"/>
    <property type="match status" value="1"/>
</dbReference>
<dbReference type="InterPro" id="IPR001190">
    <property type="entry name" value="SRCR"/>
</dbReference>
<dbReference type="GO" id="GO:0031638">
    <property type="term" value="P:zymogen activation"/>
    <property type="evidence" value="ECO:0007669"/>
    <property type="project" value="TreeGrafter"/>
</dbReference>
<evidence type="ECO:0000256" key="6">
    <source>
        <dbReference type="ARBA" id="ARBA00023180"/>
    </source>
</evidence>
<name>A0A8B9S5U6_APTOW</name>
<evidence type="ECO:0000313" key="10">
    <source>
        <dbReference type="Ensembl" id="ENSAOWP00000006549.1"/>
    </source>
</evidence>
<dbReference type="Proteomes" id="UP000694424">
    <property type="component" value="Unplaced"/>
</dbReference>
<keyword evidence="5 7" id="KW-1015">Disulfide bond</keyword>
<feature type="disulfide bond" evidence="7">
    <location>
        <begin position="54"/>
        <end position="118"/>
    </location>
</feature>
<feature type="compositionally biased region" description="Basic and acidic residues" evidence="8">
    <location>
        <begin position="197"/>
        <end position="209"/>
    </location>
</feature>
<dbReference type="GO" id="GO:0005886">
    <property type="term" value="C:plasma membrane"/>
    <property type="evidence" value="ECO:0007669"/>
    <property type="project" value="TreeGrafter"/>
</dbReference>
<feature type="region of interest" description="Disordered" evidence="8">
    <location>
        <begin position="188"/>
        <end position="209"/>
    </location>
</feature>
<dbReference type="GO" id="GO:0004252">
    <property type="term" value="F:serine-type endopeptidase activity"/>
    <property type="evidence" value="ECO:0007669"/>
    <property type="project" value="TreeGrafter"/>
</dbReference>
<evidence type="ECO:0000313" key="11">
    <source>
        <dbReference type="Proteomes" id="UP000694424"/>
    </source>
</evidence>
<comment type="subcellular location">
    <subcellularLocation>
        <location evidence="1">Secreted</location>
    </subcellularLocation>
</comment>
<keyword evidence="4" id="KW-0677">Repeat</keyword>
<keyword evidence="6" id="KW-0325">Glycoprotein</keyword>
<proteinExistence type="predicted"/>
<dbReference type="PANTHER" id="PTHR48071:SF15">
    <property type="entry name" value="SRCR DOMAIN-CONTAINING PROTEIN"/>
    <property type="match status" value="1"/>
</dbReference>
<dbReference type="PROSITE" id="PS00420">
    <property type="entry name" value="SRCR_1"/>
    <property type="match status" value="1"/>
</dbReference>
<evidence type="ECO:0000256" key="1">
    <source>
        <dbReference type="ARBA" id="ARBA00004613"/>
    </source>
</evidence>
<dbReference type="PANTHER" id="PTHR48071">
    <property type="entry name" value="SRCR DOMAIN-CONTAINING PROTEIN"/>
    <property type="match status" value="1"/>
</dbReference>
<reference evidence="10" key="1">
    <citation type="submission" date="2025-08" db="UniProtKB">
        <authorList>
            <consortium name="Ensembl"/>
        </authorList>
    </citation>
    <scope>IDENTIFICATION</scope>
</reference>
<feature type="disulfide bond" evidence="7">
    <location>
        <begin position="98"/>
        <end position="108"/>
    </location>
</feature>
<organism evidence="10 11">
    <name type="scientific">Apteryx owenii</name>
    <name type="common">Little spotted kiwi</name>
    <dbReference type="NCBI Taxonomy" id="8824"/>
    <lineage>
        <taxon>Eukaryota</taxon>
        <taxon>Metazoa</taxon>
        <taxon>Chordata</taxon>
        <taxon>Craniata</taxon>
        <taxon>Vertebrata</taxon>
        <taxon>Euteleostomi</taxon>
        <taxon>Archelosauria</taxon>
        <taxon>Archosauria</taxon>
        <taxon>Dinosauria</taxon>
        <taxon>Saurischia</taxon>
        <taxon>Theropoda</taxon>
        <taxon>Coelurosauria</taxon>
        <taxon>Aves</taxon>
        <taxon>Palaeognathae</taxon>
        <taxon>Apterygiformes</taxon>
        <taxon>Apterygidae</taxon>
        <taxon>Apteryx</taxon>
    </lineage>
</organism>
<dbReference type="SUPFAM" id="SSF56487">
    <property type="entry name" value="SRCR-like"/>
    <property type="match status" value="1"/>
</dbReference>
<dbReference type="SMART" id="SM00202">
    <property type="entry name" value="SR"/>
    <property type="match status" value="1"/>
</dbReference>
<dbReference type="Gene3D" id="3.10.250.10">
    <property type="entry name" value="SRCR-like domain"/>
    <property type="match status" value="1"/>
</dbReference>
<evidence type="ECO:0000256" key="8">
    <source>
        <dbReference type="SAM" id="MobiDB-lite"/>
    </source>
</evidence>
<dbReference type="AlphaFoldDB" id="A0A8B9S5U6"/>
<sequence>GGPPRCPLWPWHRAHLAGRHGLQRGGNSLRLAGGPGRCAGRVEVLHARRWGTVCDDGWSLAAATVVCRELGCGAALESPGRARYGPGTGPIWLDEVNCTGTEPALWRCPAEPWGRHNCNHHEDAAAVCEGGIWMWTQDTWIRPTLLPAATASPTRASPLQPLQGSPQSLAPGRTLHMMGFPQRRPAGVRAALSSWDGAKEQLEREQWEQ</sequence>
<keyword evidence="11" id="KW-1185">Reference proteome</keyword>
<evidence type="ECO:0000256" key="2">
    <source>
        <dbReference type="ARBA" id="ARBA00022525"/>
    </source>
</evidence>
<keyword evidence="2" id="KW-0964">Secreted</keyword>
<accession>A0A8B9S5U6</accession>
<reference evidence="10" key="2">
    <citation type="submission" date="2025-09" db="UniProtKB">
        <authorList>
            <consortium name="Ensembl"/>
        </authorList>
    </citation>
    <scope>IDENTIFICATION</scope>
</reference>
<evidence type="ECO:0000256" key="3">
    <source>
        <dbReference type="ARBA" id="ARBA00022729"/>
    </source>
</evidence>
<dbReference type="PRINTS" id="PR00258">
    <property type="entry name" value="SPERACTRCPTR"/>
</dbReference>
<dbReference type="PROSITE" id="PS50287">
    <property type="entry name" value="SRCR_2"/>
    <property type="match status" value="1"/>
</dbReference>
<evidence type="ECO:0000256" key="7">
    <source>
        <dbReference type="PROSITE-ProRule" id="PRU00196"/>
    </source>
</evidence>